<keyword evidence="2" id="KW-1185">Reference proteome</keyword>
<evidence type="ECO:0000313" key="2">
    <source>
        <dbReference type="Proteomes" id="UP001634393"/>
    </source>
</evidence>
<comment type="caution">
    <text evidence="1">The sequence shown here is derived from an EMBL/GenBank/DDBJ whole genome shotgun (WGS) entry which is preliminary data.</text>
</comment>
<dbReference type="Pfam" id="PF12609">
    <property type="entry name" value="DUF3774"/>
    <property type="match status" value="1"/>
</dbReference>
<accession>A0ABD3UNU1</accession>
<dbReference type="Proteomes" id="UP001634393">
    <property type="component" value="Unassembled WGS sequence"/>
</dbReference>
<sequence>MRGGAARRGGGLIVAASIGAVEALKDQLGVCRWNYAFSSIQHRAKTTAQSYYQTHLKLFSPAAAPDCSSSSPGGGGGGNMMLMIRNAEKIKRTEQSMKKVIDLSCLGPSTIRF</sequence>
<evidence type="ECO:0008006" key="3">
    <source>
        <dbReference type="Google" id="ProtNLM"/>
    </source>
</evidence>
<protein>
    <recommendedName>
        <fullName evidence="3">Wound-responsive family protein</fullName>
    </recommendedName>
</protein>
<name>A0ABD3UNU1_9LAMI</name>
<organism evidence="1 2">
    <name type="scientific">Penstemon smallii</name>
    <dbReference type="NCBI Taxonomy" id="265156"/>
    <lineage>
        <taxon>Eukaryota</taxon>
        <taxon>Viridiplantae</taxon>
        <taxon>Streptophyta</taxon>
        <taxon>Embryophyta</taxon>
        <taxon>Tracheophyta</taxon>
        <taxon>Spermatophyta</taxon>
        <taxon>Magnoliopsida</taxon>
        <taxon>eudicotyledons</taxon>
        <taxon>Gunneridae</taxon>
        <taxon>Pentapetalae</taxon>
        <taxon>asterids</taxon>
        <taxon>lamiids</taxon>
        <taxon>Lamiales</taxon>
        <taxon>Plantaginaceae</taxon>
        <taxon>Cheloneae</taxon>
        <taxon>Penstemon</taxon>
    </lineage>
</organism>
<gene>
    <name evidence="1" type="ORF">ACJIZ3_012664</name>
</gene>
<dbReference type="InterPro" id="IPR022251">
    <property type="entry name" value="DUF3774_wound-induced"/>
</dbReference>
<dbReference type="EMBL" id="JBJXBP010000001">
    <property type="protein sequence ID" value="KAL3850782.1"/>
    <property type="molecule type" value="Genomic_DNA"/>
</dbReference>
<evidence type="ECO:0000313" key="1">
    <source>
        <dbReference type="EMBL" id="KAL3850782.1"/>
    </source>
</evidence>
<reference evidence="1 2" key="1">
    <citation type="submission" date="2024-12" db="EMBL/GenBank/DDBJ databases">
        <title>The unique morphological basis and parallel evolutionary history of personate flowers in Penstemon.</title>
        <authorList>
            <person name="Depatie T.H."/>
            <person name="Wessinger C.A."/>
        </authorList>
    </citation>
    <scope>NUCLEOTIDE SEQUENCE [LARGE SCALE GENOMIC DNA]</scope>
    <source>
        <strain evidence="1">WTNN_2</strain>
        <tissue evidence="1">Leaf</tissue>
    </source>
</reference>
<dbReference type="PANTHER" id="PTHR33090">
    <property type="entry name" value="DUF3774 DOMAIN PROTEIN-RELATED"/>
    <property type="match status" value="1"/>
</dbReference>
<proteinExistence type="predicted"/>
<dbReference type="AlphaFoldDB" id="A0ABD3UNU1"/>